<reference evidence="2" key="2">
    <citation type="submission" date="2024-06" db="EMBL/GenBank/DDBJ databases">
        <authorList>
            <person name="Petrova K.O."/>
            <person name="Toshchakov S.V."/>
            <person name="Boltjanskaja Y.V."/>
            <person name="Kevbrin V."/>
        </authorList>
    </citation>
    <scope>NUCLEOTIDE SEQUENCE</scope>
    <source>
        <strain evidence="2">Z-910T</strain>
    </source>
</reference>
<dbReference type="Pfam" id="PF00583">
    <property type="entry name" value="Acetyltransf_1"/>
    <property type="match status" value="1"/>
</dbReference>
<dbReference type="EMBL" id="CP158367">
    <property type="protein sequence ID" value="XBX73867.1"/>
    <property type="molecule type" value="Genomic_DNA"/>
</dbReference>
<reference evidence="2" key="1">
    <citation type="journal article" date="2013" name="Extremophiles">
        <title>Proteinivorax tanatarense gen. nov., sp. nov., an anaerobic, haloalkaliphilic, proteolytic bacterium isolated from a decaying algal bloom, and proposal of Proteinivoraceae fam. nov.</title>
        <authorList>
            <person name="Kevbrin V."/>
            <person name="Boltyanskaya Y."/>
            <person name="Zhilina T."/>
            <person name="Kolganova T."/>
            <person name="Lavrentjeva E."/>
            <person name="Kuznetsov B."/>
        </authorList>
    </citation>
    <scope>NUCLEOTIDE SEQUENCE</scope>
    <source>
        <strain evidence="2">Z-910T</strain>
    </source>
</reference>
<dbReference type="CDD" id="cd04301">
    <property type="entry name" value="NAT_SF"/>
    <property type="match status" value="1"/>
</dbReference>
<sequence length="245" mass="29272">MGNIKKLDNKEINKFIKKFQNEGLLKNYDIIWILEQTKKSSRWEVYTTTDGTGCLVKQNKFYWVYCEQGKDLEIFCREIAKNKNLYIHCYQNWVKNYFVEKIYDISCKERSYYYVTQENFKKGKIKDVINLEFNDSNLEEWYSKELKDFLLQKQKIYGIKQDDNLVAWTYVDTITKNIAEVYKIEVHPLSRRRGYGKQVLSAAVDDVLKREDMVVFNVSVENQAAIEMIKKLGFKEQGKEYRLAN</sequence>
<dbReference type="GO" id="GO:0016747">
    <property type="term" value="F:acyltransferase activity, transferring groups other than amino-acyl groups"/>
    <property type="evidence" value="ECO:0007669"/>
    <property type="project" value="InterPro"/>
</dbReference>
<organism evidence="2">
    <name type="scientific">Proteinivorax tanatarense</name>
    <dbReference type="NCBI Taxonomy" id="1260629"/>
    <lineage>
        <taxon>Bacteria</taxon>
        <taxon>Bacillati</taxon>
        <taxon>Bacillota</taxon>
        <taxon>Clostridia</taxon>
        <taxon>Eubacteriales</taxon>
        <taxon>Proteinivoracaceae</taxon>
        <taxon>Proteinivorax</taxon>
    </lineage>
</organism>
<dbReference type="SUPFAM" id="SSF55729">
    <property type="entry name" value="Acyl-CoA N-acyltransferases (Nat)"/>
    <property type="match status" value="1"/>
</dbReference>
<dbReference type="InterPro" id="IPR016181">
    <property type="entry name" value="Acyl_CoA_acyltransferase"/>
</dbReference>
<gene>
    <name evidence="2" type="ORF">PRVXT_001878</name>
</gene>
<protein>
    <submittedName>
        <fullName evidence="2">GNAT family N-acetyltransferase</fullName>
    </submittedName>
</protein>
<feature type="domain" description="N-acetyltransferase" evidence="1">
    <location>
        <begin position="115"/>
        <end position="245"/>
    </location>
</feature>
<dbReference type="AlphaFoldDB" id="A0AAU7VIM6"/>
<dbReference type="PROSITE" id="PS51186">
    <property type="entry name" value="GNAT"/>
    <property type="match status" value="1"/>
</dbReference>
<evidence type="ECO:0000313" key="2">
    <source>
        <dbReference type="EMBL" id="XBX73867.1"/>
    </source>
</evidence>
<dbReference type="Gene3D" id="3.40.630.30">
    <property type="match status" value="1"/>
</dbReference>
<dbReference type="RefSeq" id="WP_350342629.1">
    <property type="nucleotide sequence ID" value="NZ_CP158367.1"/>
</dbReference>
<name>A0AAU7VIM6_9FIRM</name>
<dbReference type="InterPro" id="IPR000182">
    <property type="entry name" value="GNAT_dom"/>
</dbReference>
<accession>A0AAU7VIM6</accession>
<evidence type="ECO:0000259" key="1">
    <source>
        <dbReference type="PROSITE" id="PS51186"/>
    </source>
</evidence>
<proteinExistence type="predicted"/>